<dbReference type="PANTHER" id="PTHR35908:SF1">
    <property type="entry name" value="CONSERVED PROTEIN"/>
    <property type="match status" value="1"/>
</dbReference>
<keyword evidence="3" id="KW-1185">Reference proteome</keyword>
<reference evidence="2 3" key="1">
    <citation type="submission" date="2018-03" db="EMBL/GenBank/DDBJ databases">
        <title>Genomic Encyclopedia of Type Strains, Phase III (KMG-III): the genomes of soil and plant-associated and newly described type strains.</title>
        <authorList>
            <person name="Whitman W."/>
        </authorList>
    </citation>
    <scope>NUCLEOTIDE SEQUENCE [LARGE SCALE GENOMIC DNA]</scope>
    <source>
        <strain evidence="2 3">CGMCC 4.7097</strain>
    </source>
</reference>
<dbReference type="OrthoDB" id="3212826at2"/>
<dbReference type="InterPro" id="IPR029068">
    <property type="entry name" value="Glyas_Bleomycin-R_OHBP_Dase"/>
</dbReference>
<dbReference type="Gene3D" id="3.10.180.10">
    <property type="entry name" value="2,3-Dihydroxybiphenyl 1,2-Dioxygenase, domain 1"/>
    <property type="match status" value="1"/>
</dbReference>
<dbReference type="AlphaFoldDB" id="A0A2P8I322"/>
<gene>
    <name evidence="2" type="ORF">B0I31_111156</name>
</gene>
<accession>A0A2P8I322</accession>
<dbReference type="SUPFAM" id="SSF54593">
    <property type="entry name" value="Glyoxalase/Bleomycin resistance protein/Dihydroxybiphenyl dioxygenase"/>
    <property type="match status" value="1"/>
</dbReference>
<proteinExistence type="predicted"/>
<dbReference type="InterPro" id="IPR041581">
    <property type="entry name" value="Glyoxalase_6"/>
</dbReference>
<sequence>MTARIVAIAIDCPSEQVSTVAEFWCAALGHHVASRWKDPEGVEYTELAGDGPTLVLQPVAEPKRTKNRLHLDLAPDGDRDAEVERLIGLGARVVDADPALPWVVCADPADNEFCVLPAR</sequence>
<evidence type="ECO:0000313" key="2">
    <source>
        <dbReference type="EMBL" id="PSL52869.1"/>
    </source>
</evidence>
<dbReference type="Proteomes" id="UP000241118">
    <property type="component" value="Unassembled WGS sequence"/>
</dbReference>
<dbReference type="CDD" id="cd06587">
    <property type="entry name" value="VOC"/>
    <property type="match status" value="1"/>
</dbReference>
<dbReference type="RefSeq" id="WP_106618669.1">
    <property type="nucleotide sequence ID" value="NZ_PYAX01000011.1"/>
</dbReference>
<protein>
    <recommendedName>
        <fullName evidence="1">Glyoxalase-like domain-containing protein</fullName>
    </recommendedName>
</protein>
<evidence type="ECO:0000313" key="3">
    <source>
        <dbReference type="Proteomes" id="UP000241118"/>
    </source>
</evidence>
<comment type="caution">
    <text evidence="2">The sequence shown here is derived from an EMBL/GenBank/DDBJ whole genome shotgun (WGS) entry which is preliminary data.</text>
</comment>
<name>A0A2P8I322_SACCR</name>
<dbReference type="PANTHER" id="PTHR35908">
    <property type="entry name" value="HYPOTHETICAL FUSION PROTEIN"/>
    <property type="match status" value="1"/>
</dbReference>
<evidence type="ECO:0000259" key="1">
    <source>
        <dbReference type="Pfam" id="PF18029"/>
    </source>
</evidence>
<organism evidence="2 3">
    <name type="scientific">Saccharothrix carnea</name>
    <dbReference type="NCBI Taxonomy" id="1280637"/>
    <lineage>
        <taxon>Bacteria</taxon>
        <taxon>Bacillati</taxon>
        <taxon>Actinomycetota</taxon>
        <taxon>Actinomycetes</taxon>
        <taxon>Pseudonocardiales</taxon>
        <taxon>Pseudonocardiaceae</taxon>
        <taxon>Saccharothrix</taxon>
    </lineage>
</organism>
<dbReference type="EMBL" id="PYAX01000011">
    <property type="protein sequence ID" value="PSL52869.1"/>
    <property type="molecule type" value="Genomic_DNA"/>
</dbReference>
<dbReference type="Pfam" id="PF18029">
    <property type="entry name" value="Glyoxalase_6"/>
    <property type="match status" value="1"/>
</dbReference>
<feature type="domain" description="Glyoxalase-like" evidence="1">
    <location>
        <begin position="8"/>
        <end position="116"/>
    </location>
</feature>